<accession>A0A2K2CWP5</accession>
<reference evidence="2" key="2">
    <citation type="submission" date="2017-06" db="EMBL/GenBank/DDBJ databases">
        <title>WGS assembly of Brachypodium distachyon.</title>
        <authorList>
            <consortium name="The International Brachypodium Initiative"/>
            <person name="Lucas S."/>
            <person name="Harmon-Smith M."/>
            <person name="Lail K."/>
            <person name="Tice H."/>
            <person name="Grimwood J."/>
            <person name="Bruce D."/>
            <person name="Barry K."/>
            <person name="Shu S."/>
            <person name="Lindquist E."/>
            <person name="Wang M."/>
            <person name="Pitluck S."/>
            <person name="Vogel J.P."/>
            <person name="Garvin D.F."/>
            <person name="Mockler T.C."/>
            <person name="Schmutz J."/>
            <person name="Rokhsar D."/>
            <person name="Bevan M.W."/>
        </authorList>
    </citation>
    <scope>NUCLEOTIDE SEQUENCE</scope>
    <source>
        <strain evidence="2">Bd21</strain>
    </source>
</reference>
<reference evidence="2 3" key="1">
    <citation type="journal article" date="2010" name="Nature">
        <title>Genome sequencing and analysis of the model grass Brachypodium distachyon.</title>
        <authorList>
            <consortium name="International Brachypodium Initiative"/>
        </authorList>
    </citation>
    <scope>NUCLEOTIDE SEQUENCE [LARGE SCALE GENOMIC DNA]</scope>
    <source>
        <strain evidence="2 3">Bd21</strain>
    </source>
</reference>
<evidence type="ECO:0000313" key="4">
    <source>
        <dbReference type="Proteomes" id="UP000008810"/>
    </source>
</evidence>
<protein>
    <submittedName>
        <fullName evidence="2 3">Uncharacterized protein</fullName>
    </submittedName>
</protein>
<reference evidence="3" key="3">
    <citation type="submission" date="2018-08" db="UniProtKB">
        <authorList>
            <consortium name="EnsemblPlants"/>
        </authorList>
    </citation>
    <scope>IDENTIFICATION</scope>
    <source>
        <strain evidence="3">cv. Bd21</strain>
    </source>
</reference>
<gene>
    <name evidence="2" type="ORF">BRADI_3g11552v3</name>
</gene>
<evidence type="ECO:0000313" key="2">
    <source>
        <dbReference type="EMBL" id="PNT66445.1"/>
    </source>
</evidence>
<feature type="region of interest" description="Disordered" evidence="1">
    <location>
        <begin position="84"/>
        <end position="112"/>
    </location>
</feature>
<evidence type="ECO:0000256" key="1">
    <source>
        <dbReference type="SAM" id="MobiDB-lite"/>
    </source>
</evidence>
<name>A0A2K2CWP5_BRADI</name>
<dbReference type="Gramene" id="PNT66445">
    <property type="protein sequence ID" value="PNT66445"/>
    <property type="gene ID" value="BRADI_3g11552v3"/>
</dbReference>
<evidence type="ECO:0000313" key="3">
    <source>
        <dbReference type="EnsemblPlants" id="PNT66445"/>
    </source>
</evidence>
<keyword evidence="4" id="KW-1185">Reference proteome</keyword>
<sequence length="126" mass="14258">MVATKWVVPWPRASSQPPYKEHRCKAHACAPTAHQTAIDVDDRILRIKTLQTEPLRQNNHTVPIFPNTTLPCLLSNRRNPWCSIEEDDKGDQPAIRGTTPRREGQAACTRKKGLGRSLPLIDYNSH</sequence>
<dbReference type="InParanoid" id="A0A2K2CWP5"/>
<dbReference type="EMBL" id="CM000882">
    <property type="protein sequence ID" value="PNT66445.1"/>
    <property type="molecule type" value="Genomic_DNA"/>
</dbReference>
<dbReference type="Proteomes" id="UP000008810">
    <property type="component" value="Chromosome 3"/>
</dbReference>
<organism evidence="2">
    <name type="scientific">Brachypodium distachyon</name>
    <name type="common">Purple false brome</name>
    <name type="synonym">Trachynia distachya</name>
    <dbReference type="NCBI Taxonomy" id="15368"/>
    <lineage>
        <taxon>Eukaryota</taxon>
        <taxon>Viridiplantae</taxon>
        <taxon>Streptophyta</taxon>
        <taxon>Embryophyta</taxon>
        <taxon>Tracheophyta</taxon>
        <taxon>Spermatophyta</taxon>
        <taxon>Magnoliopsida</taxon>
        <taxon>Liliopsida</taxon>
        <taxon>Poales</taxon>
        <taxon>Poaceae</taxon>
        <taxon>BOP clade</taxon>
        <taxon>Pooideae</taxon>
        <taxon>Stipodae</taxon>
        <taxon>Brachypodieae</taxon>
        <taxon>Brachypodium</taxon>
    </lineage>
</organism>
<proteinExistence type="predicted"/>
<dbReference type="AlphaFoldDB" id="A0A2K2CWP5"/>
<dbReference type="EnsemblPlants" id="PNT66445">
    <property type="protein sequence ID" value="PNT66445"/>
    <property type="gene ID" value="BRADI_3g11552v3"/>
</dbReference>